<evidence type="ECO:0000256" key="2">
    <source>
        <dbReference type="HAMAP-Rule" id="MF_00795"/>
    </source>
</evidence>
<dbReference type="HAMAP" id="MF_00795">
    <property type="entry name" value="CutC"/>
    <property type="match status" value="1"/>
</dbReference>
<dbReference type="InterPro" id="IPR036822">
    <property type="entry name" value="CutC-like_dom_sf"/>
</dbReference>
<comment type="caution">
    <text evidence="3">The sequence shown here is derived from an EMBL/GenBank/DDBJ whole genome shotgun (WGS) entry which is preliminary data.</text>
</comment>
<keyword evidence="2" id="KW-0963">Cytoplasm</keyword>
<comment type="subcellular location">
    <subcellularLocation>
        <location evidence="2">Cytoplasm</location>
    </subcellularLocation>
</comment>
<dbReference type="InterPro" id="IPR005627">
    <property type="entry name" value="CutC-like"/>
</dbReference>
<dbReference type="GO" id="GO:0005507">
    <property type="term" value="F:copper ion binding"/>
    <property type="evidence" value="ECO:0007669"/>
    <property type="project" value="TreeGrafter"/>
</dbReference>
<comment type="similarity">
    <text evidence="1 2">Belongs to the CutC family.</text>
</comment>
<dbReference type="Pfam" id="PF03932">
    <property type="entry name" value="CutC"/>
    <property type="match status" value="1"/>
</dbReference>
<name>A0A494XGM4_9BACL</name>
<dbReference type="PANTHER" id="PTHR12598:SF0">
    <property type="entry name" value="COPPER HOMEOSTASIS PROTEIN CUTC HOMOLOG"/>
    <property type="match status" value="1"/>
</dbReference>
<dbReference type="EMBL" id="RBZM01000008">
    <property type="protein sequence ID" value="RKP49885.1"/>
    <property type="molecule type" value="Genomic_DNA"/>
</dbReference>
<gene>
    <name evidence="2" type="primary">cutC</name>
    <name evidence="3" type="ORF">D7Z26_18835</name>
</gene>
<evidence type="ECO:0000256" key="1">
    <source>
        <dbReference type="ARBA" id="ARBA00007768"/>
    </source>
</evidence>
<reference evidence="3 4" key="1">
    <citation type="submission" date="2018-10" db="EMBL/GenBank/DDBJ databases">
        <title>Cohnella sp. M2MS4P-1, whole genome shotgun sequence.</title>
        <authorList>
            <person name="Tuo L."/>
        </authorList>
    </citation>
    <scope>NUCLEOTIDE SEQUENCE [LARGE SCALE GENOMIC DNA]</scope>
    <source>
        <strain evidence="3 4">M2MS4P-1</strain>
    </source>
</reference>
<sequence length="238" mass="25932">MILEVIATTVTDALAAVEGGADRIELVTGLAEGGLTPSYGLIEQVAYNVNVPVQVMVRPHGQSFCYGSSDVKTMLRDIRIIREIRDDIRSEQGDSHPRLGVVLGCITRDRKIDMVVLETLLDEVGDMDVTFHRAFDDLVDQESAYDTLTRYSSIRRVLTSGGKPSVLDAVGTIRRLVELSRDSHVAILAGSGLTLEALPEFWRDTGIREIHFGTGVRGARGIAGAVDSDKVRAIKRIG</sequence>
<organism evidence="3 4">
    <name type="scientific">Cohnella endophytica</name>
    <dbReference type="NCBI Taxonomy" id="2419778"/>
    <lineage>
        <taxon>Bacteria</taxon>
        <taxon>Bacillati</taxon>
        <taxon>Bacillota</taxon>
        <taxon>Bacilli</taxon>
        <taxon>Bacillales</taxon>
        <taxon>Paenibacillaceae</taxon>
        <taxon>Cohnella</taxon>
    </lineage>
</organism>
<dbReference type="GO" id="GO:0005737">
    <property type="term" value="C:cytoplasm"/>
    <property type="evidence" value="ECO:0007669"/>
    <property type="project" value="UniProtKB-SubCell"/>
</dbReference>
<comment type="caution">
    <text evidence="2">Once thought to be involved in copper homeostasis, experiments in E.coli have shown this is not the case.</text>
</comment>
<dbReference type="SUPFAM" id="SSF110395">
    <property type="entry name" value="CutC-like"/>
    <property type="match status" value="1"/>
</dbReference>
<dbReference type="RefSeq" id="WP_120978568.1">
    <property type="nucleotide sequence ID" value="NZ_RBZM01000008.1"/>
</dbReference>
<dbReference type="PANTHER" id="PTHR12598">
    <property type="entry name" value="COPPER HOMEOSTASIS PROTEIN CUTC"/>
    <property type="match status" value="1"/>
</dbReference>
<protein>
    <recommendedName>
        <fullName evidence="2">PF03932 family protein CutC</fullName>
    </recommendedName>
</protein>
<dbReference type="Proteomes" id="UP000282076">
    <property type="component" value="Unassembled WGS sequence"/>
</dbReference>
<accession>A0A494XGM4</accession>
<evidence type="ECO:0000313" key="4">
    <source>
        <dbReference type="Proteomes" id="UP000282076"/>
    </source>
</evidence>
<dbReference type="AlphaFoldDB" id="A0A494XGM4"/>
<proteinExistence type="inferred from homology"/>
<evidence type="ECO:0000313" key="3">
    <source>
        <dbReference type="EMBL" id="RKP49885.1"/>
    </source>
</evidence>
<keyword evidence="4" id="KW-1185">Reference proteome</keyword>
<dbReference type="Gene3D" id="3.20.20.380">
    <property type="entry name" value="Copper homeostasis (CutC) domain"/>
    <property type="match status" value="1"/>
</dbReference>
<dbReference type="OrthoDB" id="9815677at2"/>